<gene>
    <name evidence="2" type="ORF">MNBD_GAMMA08-2741</name>
</gene>
<dbReference type="AlphaFoldDB" id="A0A3B0XAX1"/>
<keyword evidence="1" id="KW-1133">Transmembrane helix</keyword>
<evidence type="ECO:0000256" key="1">
    <source>
        <dbReference type="SAM" id="Phobius"/>
    </source>
</evidence>
<reference evidence="2" key="1">
    <citation type="submission" date="2018-06" db="EMBL/GenBank/DDBJ databases">
        <authorList>
            <person name="Zhirakovskaya E."/>
        </authorList>
    </citation>
    <scope>NUCLEOTIDE SEQUENCE</scope>
</reference>
<feature type="transmembrane region" description="Helical" evidence="1">
    <location>
        <begin position="16"/>
        <end position="33"/>
    </location>
</feature>
<organism evidence="2">
    <name type="scientific">hydrothermal vent metagenome</name>
    <dbReference type="NCBI Taxonomy" id="652676"/>
    <lineage>
        <taxon>unclassified sequences</taxon>
        <taxon>metagenomes</taxon>
        <taxon>ecological metagenomes</taxon>
    </lineage>
</organism>
<sequence>MDYSKLKHIPFYQIPLYRLSIYAFVLLAGLYTFSPNLFSGQFNGFDIGQSPLIPLNEIRHGGPPKDGIPAIDEPEFISADAADFLQKDDRIVGTLTKEGAKAYPIRFLNWHEIVNDGDIVISYCPLCGTAMAFKSAPADFGVSGLLYNSDMLLYDRKTESLWSQILGKAISGERKGELLETIPVENTSWENWLSLHPNTQVLSENTGYRRNYSASPYAGYESSKSLYFPVSSQSQRYHPKEKVIGLNINGTFKAYPFVELDKSKNKIVRDTIDGKEIEINFNAQHRSGTVRLNSGEVLPSLISYWFAWYAFHPDTLIYNAEKD</sequence>
<dbReference type="Pfam" id="PF11376">
    <property type="entry name" value="DUF3179"/>
    <property type="match status" value="1"/>
</dbReference>
<evidence type="ECO:0000313" key="2">
    <source>
        <dbReference type="EMBL" id="VAW58619.1"/>
    </source>
</evidence>
<keyword evidence="1" id="KW-0812">Transmembrane</keyword>
<proteinExistence type="predicted"/>
<protein>
    <recommendedName>
        <fullName evidence="3">DUF3179 domain-containing protein</fullName>
    </recommendedName>
</protein>
<name>A0A3B0XAX1_9ZZZZ</name>
<dbReference type="EMBL" id="UOFH01000022">
    <property type="protein sequence ID" value="VAW58619.1"/>
    <property type="molecule type" value="Genomic_DNA"/>
</dbReference>
<dbReference type="InterPro" id="IPR021516">
    <property type="entry name" value="DUF3179"/>
</dbReference>
<keyword evidence="1" id="KW-0472">Membrane</keyword>
<accession>A0A3B0XAX1</accession>
<evidence type="ECO:0008006" key="3">
    <source>
        <dbReference type="Google" id="ProtNLM"/>
    </source>
</evidence>